<comment type="caution">
    <text evidence="7">The sequence shown here is derived from an EMBL/GenBank/DDBJ whole genome shotgun (WGS) entry which is preliminary data.</text>
</comment>
<evidence type="ECO:0000313" key="7">
    <source>
        <dbReference type="EMBL" id="NUU16425.1"/>
    </source>
</evidence>
<evidence type="ECO:0000256" key="3">
    <source>
        <dbReference type="ARBA" id="ARBA00023002"/>
    </source>
</evidence>
<evidence type="ECO:0000256" key="2">
    <source>
        <dbReference type="ARBA" id="ARBA00022643"/>
    </source>
</evidence>
<keyword evidence="4" id="KW-0503">Monooxygenase</keyword>
<keyword evidence="1" id="KW-0285">Flavoprotein</keyword>
<dbReference type="Proteomes" id="UP000565724">
    <property type="component" value="Unassembled WGS sequence"/>
</dbReference>
<proteinExistence type="predicted"/>
<organism evidence="7 8">
    <name type="scientific">Cellulomonas humilata</name>
    <dbReference type="NCBI Taxonomy" id="144055"/>
    <lineage>
        <taxon>Bacteria</taxon>
        <taxon>Bacillati</taxon>
        <taxon>Actinomycetota</taxon>
        <taxon>Actinomycetes</taxon>
        <taxon>Micrococcales</taxon>
        <taxon>Cellulomonadaceae</taxon>
        <taxon>Cellulomonas</taxon>
    </lineage>
</organism>
<dbReference type="Pfam" id="PF00296">
    <property type="entry name" value="Bac_luciferase"/>
    <property type="match status" value="1"/>
</dbReference>
<dbReference type="Gene3D" id="3.20.20.30">
    <property type="entry name" value="Luciferase-like domain"/>
    <property type="match status" value="2"/>
</dbReference>
<keyword evidence="3" id="KW-0560">Oxidoreductase</keyword>
<evidence type="ECO:0000256" key="4">
    <source>
        <dbReference type="ARBA" id="ARBA00023033"/>
    </source>
</evidence>
<dbReference type="InterPro" id="IPR051260">
    <property type="entry name" value="Diverse_substr_monoxygenases"/>
</dbReference>
<dbReference type="InterPro" id="IPR036661">
    <property type="entry name" value="Luciferase-like_sf"/>
</dbReference>
<reference evidence="7 8" key="1">
    <citation type="submission" date="2020-05" db="EMBL/GenBank/DDBJ databases">
        <title>Genome Sequencing of Type Strains.</title>
        <authorList>
            <person name="Lemaire J.F."/>
            <person name="Inderbitzin P."/>
            <person name="Gregorio O.A."/>
            <person name="Collins S.B."/>
            <person name="Wespe N."/>
            <person name="Knight-Connoni V."/>
        </authorList>
    </citation>
    <scope>NUCLEOTIDE SEQUENCE [LARGE SCALE GENOMIC DNA]</scope>
    <source>
        <strain evidence="7 8">ATCC 25174</strain>
    </source>
</reference>
<keyword evidence="8" id="KW-1185">Reference proteome</keyword>
<protein>
    <submittedName>
        <fullName evidence="7">LLM class flavin-dependent oxidoreductase</fullName>
    </submittedName>
</protein>
<dbReference type="SUPFAM" id="SSF51679">
    <property type="entry name" value="Bacterial luciferase-like"/>
    <property type="match status" value="1"/>
</dbReference>
<accession>A0A7Y6A033</accession>
<evidence type="ECO:0000313" key="8">
    <source>
        <dbReference type="Proteomes" id="UP000565724"/>
    </source>
</evidence>
<dbReference type="GO" id="GO:0016705">
    <property type="term" value="F:oxidoreductase activity, acting on paired donors, with incorporation or reduction of molecular oxygen"/>
    <property type="evidence" value="ECO:0007669"/>
    <property type="project" value="InterPro"/>
</dbReference>
<name>A0A7Y6A033_9CELL</name>
<evidence type="ECO:0000259" key="6">
    <source>
        <dbReference type="Pfam" id="PF00296"/>
    </source>
</evidence>
<gene>
    <name evidence="7" type="ORF">HP550_04080</name>
</gene>
<sequence length="360" mass="37714">MVLHLALEVDGAGAHPGAALATSIPADRLLSADHLRRTVAAAENAGVTLVTFDDSLVGPARVDALTRAAFVAPLTSRIGLVPLAHPAVIEPFHLASQVAALDHAATGRAGWLVGSGPVPGARAALDRPVADGQDLLDETGDVVRVVRDLWDSWEDDAVIRDTATGRYIDRDRLHYVDFTSGGTGPFAGPDLRDAPDGARAPFTVKGPLIVPRGPQGQPVVVARAGTVPADLVDIALVDTPQASGAPLTFLDLHVTLDTARATAADRLAALEDLAPSGDVLRWTGSPDGLVELLLSLRGAVDGVRLLPALLEEDLPELVRWVLPTLRVARVTPTPRPGATLRDTLGLPRPTNRHATLQETS</sequence>
<evidence type="ECO:0000256" key="5">
    <source>
        <dbReference type="SAM" id="MobiDB-lite"/>
    </source>
</evidence>
<dbReference type="RefSeq" id="WP_175346324.1">
    <property type="nucleotide sequence ID" value="NZ_JABMCI010000048.1"/>
</dbReference>
<dbReference type="InterPro" id="IPR011251">
    <property type="entry name" value="Luciferase-like_dom"/>
</dbReference>
<dbReference type="AlphaFoldDB" id="A0A7Y6A033"/>
<keyword evidence="2" id="KW-0288">FMN</keyword>
<dbReference type="EMBL" id="JABMCI010000048">
    <property type="protein sequence ID" value="NUU16425.1"/>
    <property type="molecule type" value="Genomic_DNA"/>
</dbReference>
<feature type="region of interest" description="Disordered" evidence="5">
    <location>
        <begin position="333"/>
        <end position="360"/>
    </location>
</feature>
<feature type="domain" description="Luciferase-like" evidence="6">
    <location>
        <begin position="30"/>
        <end position="169"/>
    </location>
</feature>
<dbReference type="PANTHER" id="PTHR30011:SF16">
    <property type="entry name" value="C2H2 FINGER DOMAIN TRANSCRIPTION FACTOR (EUROFUNG)-RELATED"/>
    <property type="match status" value="1"/>
</dbReference>
<evidence type="ECO:0000256" key="1">
    <source>
        <dbReference type="ARBA" id="ARBA00022630"/>
    </source>
</evidence>
<dbReference type="GO" id="GO:0004497">
    <property type="term" value="F:monooxygenase activity"/>
    <property type="evidence" value="ECO:0007669"/>
    <property type="project" value="UniProtKB-KW"/>
</dbReference>
<dbReference type="PANTHER" id="PTHR30011">
    <property type="entry name" value="ALKANESULFONATE MONOOXYGENASE-RELATED"/>
    <property type="match status" value="1"/>
</dbReference>